<protein>
    <recommendedName>
        <fullName evidence="9">Choline transporter Hnm1</fullName>
    </recommendedName>
</protein>
<dbReference type="Gene3D" id="1.20.1740.10">
    <property type="entry name" value="Amino acid/polyamine transporter I"/>
    <property type="match status" value="1"/>
</dbReference>
<evidence type="ECO:0000256" key="3">
    <source>
        <dbReference type="ARBA" id="ARBA00022692"/>
    </source>
</evidence>
<feature type="transmembrane region" description="Helical" evidence="6">
    <location>
        <begin position="441"/>
        <end position="465"/>
    </location>
</feature>
<organism evidence="7 8">
    <name type="scientific">Coniochaeta pulveracea</name>
    <dbReference type="NCBI Taxonomy" id="177199"/>
    <lineage>
        <taxon>Eukaryota</taxon>
        <taxon>Fungi</taxon>
        <taxon>Dikarya</taxon>
        <taxon>Ascomycota</taxon>
        <taxon>Pezizomycotina</taxon>
        <taxon>Sordariomycetes</taxon>
        <taxon>Sordariomycetidae</taxon>
        <taxon>Coniochaetales</taxon>
        <taxon>Coniochaetaceae</taxon>
        <taxon>Coniochaeta</taxon>
    </lineage>
</organism>
<dbReference type="PANTHER" id="PTHR45649">
    <property type="entry name" value="AMINO-ACID PERMEASE BAT1"/>
    <property type="match status" value="1"/>
</dbReference>
<feature type="transmembrane region" description="Helical" evidence="6">
    <location>
        <begin position="199"/>
        <end position="218"/>
    </location>
</feature>
<keyword evidence="4 6" id="KW-1133">Transmembrane helix</keyword>
<evidence type="ECO:0000256" key="4">
    <source>
        <dbReference type="ARBA" id="ARBA00022989"/>
    </source>
</evidence>
<feature type="transmembrane region" description="Helical" evidence="6">
    <location>
        <begin position="276"/>
        <end position="298"/>
    </location>
</feature>
<comment type="caution">
    <text evidence="7">The sequence shown here is derived from an EMBL/GenBank/DDBJ whole genome shotgun (WGS) entry which is preliminary data.</text>
</comment>
<keyword evidence="8" id="KW-1185">Reference proteome</keyword>
<dbReference type="Proteomes" id="UP000275385">
    <property type="component" value="Unassembled WGS sequence"/>
</dbReference>
<dbReference type="STRING" id="177199.A0A420XXS2"/>
<name>A0A420XXS2_9PEZI</name>
<dbReference type="Pfam" id="PF13520">
    <property type="entry name" value="AA_permease_2"/>
    <property type="match status" value="1"/>
</dbReference>
<keyword evidence="2" id="KW-0813">Transport</keyword>
<evidence type="ECO:0000256" key="6">
    <source>
        <dbReference type="SAM" id="Phobius"/>
    </source>
</evidence>
<evidence type="ECO:0000256" key="1">
    <source>
        <dbReference type="ARBA" id="ARBA00004141"/>
    </source>
</evidence>
<evidence type="ECO:0000313" key="7">
    <source>
        <dbReference type="EMBL" id="RKU40461.1"/>
    </source>
</evidence>
<gene>
    <name evidence="7" type="ORF">DL546_001777</name>
</gene>
<dbReference type="OrthoDB" id="2417308at2759"/>
<keyword evidence="5 6" id="KW-0472">Membrane</keyword>
<evidence type="ECO:0008006" key="9">
    <source>
        <dbReference type="Google" id="ProtNLM"/>
    </source>
</evidence>
<feature type="transmembrane region" description="Helical" evidence="6">
    <location>
        <begin position="77"/>
        <end position="96"/>
    </location>
</feature>
<sequence>MGDISKSEDKHHVSVSKHADMMDPDELRLAQMGHTQELKRHFSILSLIGLASTTTISWTGLGLGIVTEIQAGGPGAIIYGFILVTILQCFLGASLAEFVSSYPTEGGMYHWIAAVAPRRMSAFLSFITGWLTVCGWIFTTASTNLIFAQVVQALYALYHPDLEIKAWQTFIIYQILNVLTASVVLFGNKAIPALNKFSLFYLQIGWLVVLVTVVACAPKHQSTEFVFRTWINNTGWKNNVICFTTGLVNPLYSLGGLDGVTHITEEMPNPSRNAPLAIGITLSIAFATGLTYLISLMFSVQDYGALATTNTGLPLAELFHQATQSVGGAFGLTFILFVALGPCVISSQLSTSRVLWAFARDGAMPWSPWLSRVSARFGIPFNAQLFVAAAIAALGCLYLGSSVAFNSMLGAAVTINNVAYLVPIVTNMLTARRNMHRGVFFMGWWGWIVNGVTVAWLLFAIVFFSFPYSMPVTVQNMNYTCVVVGGIPILILGWWFVGSERYKQKIALAQEDHHPVVGEDISEHSAEK</sequence>
<feature type="transmembrane region" description="Helical" evidence="6">
    <location>
        <begin position="318"/>
        <end position="345"/>
    </location>
</feature>
<evidence type="ECO:0000313" key="8">
    <source>
        <dbReference type="Proteomes" id="UP000275385"/>
    </source>
</evidence>
<evidence type="ECO:0000256" key="5">
    <source>
        <dbReference type="ARBA" id="ARBA00023136"/>
    </source>
</evidence>
<comment type="subcellular location">
    <subcellularLocation>
        <location evidence="1">Membrane</location>
        <topology evidence="1">Multi-pass membrane protein</topology>
    </subcellularLocation>
</comment>
<dbReference type="GO" id="GO:0016020">
    <property type="term" value="C:membrane"/>
    <property type="evidence" value="ECO:0007669"/>
    <property type="project" value="UniProtKB-SubCell"/>
</dbReference>
<keyword evidence="3 6" id="KW-0812">Transmembrane</keyword>
<feature type="transmembrane region" description="Helical" evidence="6">
    <location>
        <begin position="407"/>
        <end position="429"/>
    </location>
</feature>
<dbReference type="AlphaFoldDB" id="A0A420XXS2"/>
<feature type="transmembrane region" description="Helical" evidence="6">
    <location>
        <begin position="381"/>
        <end position="401"/>
    </location>
</feature>
<feature type="transmembrane region" description="Helical" evidence="6">
    <location>
        <begin position="170"/>
        <end position="187"/>
    </location>
</feature>
<dbReference type="EMBL" id="QVQW01000103">
    <property type="protein sequence ID" value="RKU40461.1"/>
    <property type="molecule type" value="Genomic_DNA"/>
</dbReference>
<dbReference type="PIRSF" id="PIRSF006060">
    <property type="entry name" value="AA_transporter"/>
    <property type="match status" value="1"/>
</dbReference>
<dbReference type="GO" id="GO:0022857">
    <property type="term" value="F:transmembrane transporter activity"/>
    <property type="evidence" value="ECO:0007669"/>
    <property type="project" value="InterPro"/>
</dbReference>
<dbReference type="InterPro" id="IPR002293">
    <property type="entry name" value="AA/rel_permease1"/>
</dbReference>
<feature type="transmembrane region" description="Helical" evidence="6">
    <location>
        <begin position="42"/>
        <end position="65"/>
    </location>
</feature>
<evidence type="ECO:0000256" key="2">
    <source>
        <dbReference type="ARBA" id="ARBA00022448"/>
    </source>
</evidence>
<dbReference type="PANTHER" id="PTHR45649:SF20">
    <property type="entry name" value="TRANSPORTER, PUTATIVE (EUROFUNG)-RELATED"/>
    <property type="match status" value="1"/>
</dbReference>
<reference evidence="7 8" key="1">
    <citation type="submission" date="2018-08" db="EMBL/GenBank/DDBJ databases">
        <title>Draft genome of the lignicolous fungus Coniochaeta pulveracea.</title>
        <authorList>
            <person name="Borstlap C.J."/>
            <person name="De Witt R.N."/>
            <person name="Botha A."/>
            <person name="Volschenk H."/>
        </authorList>
    </citation>
    <scope>NUCLEOTIDE SEQUENCE [LARGE SCALE GENOMIC DNA]</scope>
    <source>
        <strain evidence="7 8">CAB683</strain>
    </source>
</reference>
<proteinExistence type="predicted"/>
<accession>A0A420XXS2</accession>
<feature type="transmembrane region" description="Helical" evidence="6">
    <location>
        <begin position="136"/>
        <end position="158"/>
    </location>
</feature>
<feature type="transmembrane region" description="Helical" evidence="6">
    <location>
        <begin position="477"/>
        <end position="497"/>
    </location>
</feature>